<evidence type="ECO:0000313" key="4">
    <source>
        <dbReference type="Proteomes" id="UP001187192"/>
    </source>
</evidence>
<evidence type="ECO:0000313" key="2">
    <source>
        <dbReference type="EMBL" id="GMN67575.1"/>
    </source>
</evidence>
<dbReference type="AlphaFoldDB" id="A0AA88JB17"/>
<comment type="caution">
    <text evidence="3">The sequence shown here is derived from an EMBL/GenBank/DDBJ whole genome shotgun (WGS) entry which is preliminary data.</text>
</comment>
<keyword evidence="4" id="KW-1185">Reference proteome</keyword>
<sequence length="140" mass="16179">MLHIKIKDGTLELLAQRQTVDINPLPHHKGKEACHMESHLKDGELSTKSWPKKRQLKNDDELGLILNELARKIIGDSTKPIANMIRDMLFTRERKTANKRARAQHLIYLDKEVIDLDMFPDIDEGILDFPPEIQPPELQL</sequence>
<accession>A0AA88JB17</accession>
<dbReference type="EMBL" id="BTGU01000277">
    <property type="protein sequence ID" value="GMN65983.1"/>
    <property type="molecule type" value="Genomic_DNA"/>
</dbReference>
<organism evidence="3 4">
    <name type="scientific">Ficus carica</name>
    <name type="common">Common fig</name>
    <dbReference type="NCBI Taxonomy" id="3494"/>
    <lineage>
        <taxon>Eukaryota</taxon>
        <taxon>Viridiplantae</taxon>
        <taxon>Streptophyta</taxon>
        <taxon>Embryophyta</taxon>
        <taxon>Tracheophyta</taxon>
        <taxon>Spermatophyta</taxon>
        <taxon>Magnoliopsida</taxon>
        <taxon>eudicotyledons</taxon>
        <taxon>Gunneridae</taxon>
        <taxon>Pentapetalae</taxon>
        <taxon>rosids</taxon>
        <taxon>fabids</taxon>
        <taxon>Rosales</taxon>
        <taxon>Moraceae</taxon>
        <taxon>Ficeae</taxon>
        <taxon>Ficus</taxon>
    </lineage>
</organism>
<evidence type="ECO:0000313" key="3">
    <source>
        <dbReference type="EMBL" id="GMN67594.1"/>
    </source>
</evidence>
<gene>
    <name evidence="1" type="ORF">TIFTF001_035052</name>
    <name evidence="2" type="ORF">TIFTF001_036636</name>
    <name evidence="3" type="ORF">TIFTF001_036651</name>
</gene>
<dbReference type="Proteomes" id="UP001187192">
    <property type="component" value="Unassembled WGS sequence"/>
</dbReference>
<reference evidence="3" key="1">
    <citation type="submission" date="2023-07" db="EMBL/GenBank/DDBJ databases">
        <title>draft genome sequence of fig (Ficus carica).</title>
        <authorList>
            <person name="Takahashi T."/>
            <person name="Nishimura K."/>
        </authorList>
    </citation>
    <scope>NUCLEOTIDE SEQUENCE</scope>
</reference>
<dbReference type="EMBL" id="BTGU01000472">
    <property type="protein sequence ID" value="GMN67575.1"/>
    <property type="molecule type" value="Genomic_DNA"/>
</dbReference>
<dbReference type="Gramene" id="FCD_00025928-RA">
    <property type="protein sequence ID" value="FCD_00025928-RA:cds"/>
    <property type="gene ID" value="FCD_00025928"/>
</dbReference>
<evidence type="ECO:0000313" key="1">
    <source>
        <dbReference type="EMBL" id="GMN65983.1"/>
    </source>
</evidence>
<name>A0AA88JB17_FICCA</name>
<protein>
    <submittedName>
        <fullName evidence="3">Uncharacterized protein</fullName>
    </submittedName>
</protein>
<proteinExistence type="predicted"/>
<dbReference type="EMBL" id="BTGU01000473">
    <property type="protein sequence ID" value="GMN67594.1"/>
    <property type="molecule type" value="Genomic_DNA"/>
</dbReference>